<evidence type="ECO:0000256" key="1">
    <source>
        <dbReference type="ARBA" id="ARBA00022664"/>
    </source>
</evidence>
<dbReference type="AlphaFoldDB" id="A0A9K3I339"/>
<dbReference type="PANTHER" id="PTHR23147">
    <property type="entry name" value="SERINE/ARGININE RICH SPLICING FACTOR"/>
    <property type="match status" value="1"/>
</dbReference>
<accession>A0A9K3I339</accession>
<comment type="caution">
    <text evidence="7">The sequence shown here is derived from an EMBL/GenBank/DDBJ whole genome shotgun (WGS) entry which is preliminary data.</text>
</comment>
<feature type="domain" description="RRM" evidence="6">
    <location>
        <begin position="9"/>
        <end position="86"/>
    </location>
</feature>
<reference evidence="7" key="1">
    <citation type="journal article" date="2017" name="Nature">
        <title>The sunflower genome provides insights into oil metabolism, flowering and Asterid evolution.</title>
        <authorList>
            <person name="Badouin H."/>
            <person name="Gouzy J."/>
            <person name="Grassa C.J."/>
            <person name="Murat F."/>
            <person name="Staton S.E."/>
            <person name="Cottret L."/>
            <person name="Lelandais-Briere C."/>
            <person name="Owens G.L."/>
            <person name="Carrere S."/>
            <person name="Mayjonade B."/>
            <person name="Legrand L."/>
            <person name="Gill N."/>
            <person name="Kane N.C."/>
            <person name="Bowers J.E."/>
            <person name="Hubner S."/>
            <person name="Bellec A."/>
            <person name="Berard A."/>
            <person name="Berges H."/>
            <person name="Blanchet N."/>
            <person name="Boniface M.C."/>
            <person name="Brunel D."/>
            <person name="Catrice O."/>
            <person name="Chaidir N."/>
            <person name="Claudel C."/>
            <person name="Donnadieu C."/>
            <person name="Faraut T."/>
            <person name="Fievet G."/>
            <person name="Helmstetter N."/>
            <person name="King M."/>
            <person name="Knapp S.J."/>
            <person name="Lai Z."/>
            <person name="Le Paslier M.C."/>
            <person name="Lippi Y."/>
            <person name="Lorenzon L."/>
            <person name="Mandel J.R."/>
            <person name="Marage G."/>
            <person name="Marchand G."/>
            <person name="Marquand E."/>
            <person name="Bret-Mestries E."/>
            <person name="Morien E."/>
            <person name="Nambeesan S."/>
            <person name="Nguyen T."/>
            <person name="Pegot-Espagnet P."/>
            <person name="Pouilly N."/>
            <person name="Raftis F."/>
            <person name="Sallet E."/>
            <person name="Schiex T."/>
            <person name="Thomas J."/>
            <person name="Vandecasteele C."/>
            <person name="Vares D."/>
            <person name="Vear F."/>
            <person name="Vautrin S."/>
            <person name="Crespi M."/>
            <person name="Mangin B."/>
            <person name="Burke J.M."/>
            <person name="Salse J."/>
            <person name="Munos S."/>
            <person name="Vincourt P."/>
            <person name="Rieseberg L.H."/>
            <person name="Langlade N.B."/>
        </authorList>
    </citation>
    <scope>NUCLEOTIDE SEQUENCE</scope>
    <source>
        <tissue evidence="7">Leaves</tissue>
    </source>
</reference>
<dbReference type="Gene3D" id="3.30.70.330">
    <property type="match status" value="1"/>
</dbReference>
<dbReference type="Gramene" id="mRNA:HanXRQr2_Chr09g0368501">
    <property type="protein sequence ID" value="mRNA:HanXRQr2_Chr09g0368501"/>
    <property type="gene ID" value="HanXRQr2_Chr09g0368501"/>
</dbReference>
<reference evidence="7" key="2">
    <citation type="submission" date="2020-06" db="EMBL/GenBank/DDBJ databases">
        <title>Helianthus annuus Genome sequencing and assembly Release 2.</title>
        <authorList>
            <person name="Gouzy J."/>
            <person name="Langlade N."/>
            <person name="Munos S."/>
        </authorList>
    </citation>
    <scope>NUCLEOTIDE SEQUENCE</scope>
    <source>
        <tissue evidence="7">Leaves</tissue>
    </source>
</reference>
<proteinExistence type="predicted"/>
<keyword evidence="1" id="KW-0507">mRNA processing</keyword>
<dbReference type="InterPro" id="IPR000504">
    <property type="entry name" value="RRM_dom"/>
</dbReference>
<evidence type="ECO:0000259" key="6">
    <source>
        <dbReference type="PROSITE" id="PS50102"/>
    </source>
</evidence>
<dbReference type="Proteomes" id="UP000215914">
    <property type="component" value="Unassembled WGS sequence"/>
</dbReference>
<dbReference type="InterPro" id="IPR012677">
    <property type="entry name" value="Nucleotide-bd_a/b_plait_sf"/>
</dbReference>
<evidence type="ECO:0000313" key="8">
    <source>
        <dbReference type="Proteomes" id="UP000215914"/>
    </source>
</evidence>
<dbReference type="GO" id="GO:0003723">
    <property type="term" value="F:RNA binding"/>
    <property type="evidence" value="ECO:0007669"/>
    <property type="project" value="UniProtKB-UniRule"/>
</dbReference>
<evidence type="ECO:0000256" key="4">
    <source>
        <dbReference type="PROSITE-ProRule" id="PRU00176"/>
    </source>
</evidence>
<dbReference type="PROSITE" id="PS50102">
    <property type="entry name" value="RRM"/>
    <property type="match status" value="1"/>
</dbReference>
<dbReference type="GO" id="GO:0005681">
    <property type="term" value="C:spliceosomal complex"/>
    <property type="evidence" value="ECO:0007669"/>
    <property type="project" value="UniProtKB-KW"/>
</dbReference>
<protein>
    <submittedName>
        <fullName evidence="7">RNA recognition motif domain, nucleotide-binding alpha-beta plait domain superfamily</fullName>
    </submittedName>
</protein>
<dbReference type="SUPFAM" id="SSF54928">
    <property type="entry name" value="RNA-binding domain, RBD"/>
    <property type="match status" value="1"/>
</dbReference>
<evidence type="ECO:0000256" key="5">
    <source>
        <dbReference type="SAM" id="MobiDB-lite"/>
    </source>
</evidence>
<dbReference type="GO" id="GO:0006397">
    <property type="term" value="P:mRNA processing"/>
    <property type="evidence" value="ECO:0007669"/>
    <property type="project" value="UniProtKB-KW"/>
</dbReference>
<evidence type="ECO:0000256" key="2">
    <source>
        <dbReference type="ARBA" id="ARBA00022728"/>
    </source>
</evidence>
<dbReference type="GO" id="GO:0008380">
    <property type="term" value="P:RNA splicing"/>
    <property type="evidence" value="ECO:0007669"/>
    <property type="project" value="UniProtKB-KW"/>
</dbReference>
<dbReference type="CDD" id="cd00590">
    <property type="entry name" value="RRM_SF"/>
    <property type="match status" value="1"/>
</dbReference>
<name>A0A9K3I339_HELAN</name>
<dbReference type="Pfam" id="PF00076">
    <property type="entry name" value="RRM_1"/>
    <property type="match status" value="1"/>
</dbReference>
<feature type="region of interest" description="Disordered" evidence="5">
    <location>
        <begin position="409"/>
        <end position="440"/>
    </location>
</feature>
<dbReference type="InterPro" id="IPR050907">
    <property type="entry name" value="SRSF"/>
</dbReference>
<sequence>MGSYLRGVTKFFVTNLPERSSSKEIGEVFSEFGEVVGVYVARKRDKKGNKFGFVSFNGVKDRKEMEANLKKVRMGSNKLIVNIARFATENKEVNQQPDDRPYQSHGTGVLGNGGCHANGKSSAQFNLLGYSYRDSVLGNTGSSKVEDRVVEVSSFVKPFEDWFGRSLIVRTADLTTLIKLDKLISNPFGPKVSLRYVGGLFMLLVFSNPEEMCAFKDSNPNVKLWFSWMEVWKGQSLPFERIAWLKITGVPFHLAENEVFDSIGRIFGKVVHASKLSEEDKDLSFDLIGVLVGDGSRIEQSVSLVWESKRFKVWISEEMDDWIPDSIGDRSDWSVSGVEEDVRERSKELFNEEAPVHSDGFPEEVPVGQDDHRTVEIPIVEEVEEVERSGNSEGLCMGVHVNEDISAQVPRMGMGGPQSVGNGEKPPSEGGPKKVERLKR</sequence>
<keyword evidence="4" id="KW-0694">RNA-binding</keyword>
<organism evidence="7 8">
    <name type="scientific">Helianthus annuus</name>
    <name type="common">Common sunflower</name>
    <dbReference type="NCBI Taxonomy" id="4232"/>
    <lineage>
        <taxon>Eukaryota</taxon>
        <taxon>Viridiplantae</taxon>
        <taxon>Streptophyta</taxon>
        <taxon>Embryophyta</taxon>
        <taxon>Tracheophyta</taxon>
        <taxon>Spermatophyta</taxon>
        <taxon>Magnoliopsida</taxon>
        <taxon>eudicotyledons</taxon>
        <taxon>Gunneridae</taxon>
        <taxon>Pentapetalae</taxon>
        <taxon>asterids</taxon>
        <taxon>campanulids</taxon>
        <taxon>Asterales</taxon>
        <taxon>Asteraceae</taxon>
        <taxon>Asteroideae</taxon>
        <taxon>Heliantheae alliance</taxon>
        <taxon>Heliantheae</taxon>
        <taxon>Helianthus</taxon>
    </lineage>
</organism>
<keyword evidence="8" id="KW-1185">Reference proteome</keyword>
<keyword evidence="2" id="KW-0747">Spliceosome</keyword>
<evidence type="ECO:0000313" key="7">
    <source>
        <dbReference type="EMBL" id="KAF5789212.1"/>
    </source>
</evidence>
<evidence type="ECO:0000256" key="3">
    <source>
        <dbReference type="ARBA" id="ARBA00023187"/>
    </source>
</evidence>
<dbReference type="SMART" id="SM00360">
    <property type="entry name" value="RRM"/>
    <property type="match status" value="1"/>
</dbReference>
<feature type="compositionally biased region" description="Basic and acidic residues" evidence="5">
    <location>
        <begin position="431"/>
        <end position="440"/>
    </location>
</feature>
<dbReference type="EMBL" id="MNCJ02000324">
    <property type="protein sequence ID" value="KAF5789212.1"/>
    <property type="molecule type" value="Genomic_DNA"/>
</dbReference>
<dbReference type="InterPro" id="IPR035979">
    <property type="entry name" value="RBD_domain_sf"/>
</dbReference>
<keyword evidence="3" id="KW-0508">mRNA splicing</keyword>
<gene>
    <name evidence="7" type="ORF">HanXRQr2_Chr09g0368501</name>
</gene>